<name>A0A0A2KYP7_PENEN</name>
<dbReference type="VEuPathDB" id="FungiDB:PEXP_053910"/>
<dbReference type="InterPro" id="IPR001138">
    <property type="entry name" value="Zn2Cys6_DnaBD"/>
</dbReference>
<dbReference type="PANTHER" id="PTHR37534:SF49">
    <property type="entry name" value="LYSINE BIOSYNTHESIS REGULATORY PROTEIN LYS14"/>
    <property type="match status" value="1"/>
</dbReference>
<dbReference type="Proteomes" id="UP000030143">
    <property type="component" value="Unassembled WGS sequence"/>
</dbReference>
<keyword evidence="2" id="KW-0805">Transcription regulation</keyword>
<dbReference type="GO" id="GO:0000981">
    <property type="term" value="F:DNA-binding transcription factor activity, RNA polymerase II-specific"/>
    <property type="evidence" value="ECO:0007669"/>
    <property type="project" value="InterPro"/>
</dbReference>
<keyword evidence="3" id="KW-0238">DNA-binding</keyword>
<dbReference type="STRING" id="27334.A0A0A2KYP7"/>
<dbReference type="Gene3D" id="4.10.240.10">
    <property type="entry name" value="Zn(2)-C6 fungal-type DNA-binding domain"/>
    <property type="match status" value="1"/>
</dbReference>
<dbReference type="GO" id="GO:0008270">
    <property type="term" value="F:zinc ion binding"/>
    <property type="evidence" value="ECO:0007669"/>
    <property type="project" value="InterPro"/>
</dbReference>
<comment type="caution">
    <text evidence="8">The sequence shown here is derived from an EMBL/GenBank/DDBJ whole genome shotgun (WGS) entry which is preliminary data.</text>
</comment>
<evidence type="ECO:0000256" key="3">
    <source>
        <dbReference type="ARBA" id="ARBA00023125"/>
    </source>
</evidence>
<feature type="region of interest" description="Disordered" evidence="6">
    <location>
        <begin position="1"/>
        <end position="60"/>
    </location>
</feature>
<organism evidence="8 9">
    <name type="scientific">Penicillium expansum</name>
    <name type="common">Blue mold rot fungus</name>
    <dbReference type="NCBI Taxonomy" id="27334"/>
    <lineage>
        <taxon>Eukaryota</taxon>
        <taxon>Fungi</taxon>
        <taxon>Dikarya</taxon>
        <taxon>Ascomycota</taxon>
        <taxon>Pezizomycotina</taxon>
        <taxon>Eurotiomycetes</taxon>
        <taxon>Eurotiomycetidae</taxon>
        <taxon>Eurotiales</taxon>
        <taxon>Aspergillaceae</taxon>
        <taxon>Penicillium</taxon>
    </lineage>
</organism>
<proteinExistence type="predicted"/>
<evidence type="ECO:0000256" key="6">
    <source>
        <dbReference type="SAM" id="MobiDB-lite"/>
    </source>
</evidence>
<comment type="subcellular location">
    <subcellularLocation>
        <location evidence="1">Nucleus</location>
    </subcellularLocation>
</comment>
<dbReference type="Gene3D" id="3.40.50.150">
    <property type="entry name" value="Vaccinia Virus protein VP39"/>
    <property type="match status" value="1"/>
</dbReference>
<dbReference type="SUPFAM" id="SSF57701">
    <property type="entry name" value="Zn2/Cys6 DNA-binding domain"/>
    <property type="match status" value="1"/>
</dbReference>
<dbReference type="InterPro" id="IPR021858">
    <property type="entry name" value="Fun_TF"/>
</dbReference>
<reference evidence="8 9" key="1">
    <citation type="journal article" date="2015" name="Mol. Plant Microbe Interact.">
        <title>Genome, transcriptome, and functional analyses of Penicillium expansum provide new insights into secondary metabolism and pathogenicity.</title>
        <authorList>
            <person name="Ballester A.R."/>
            <person name="Marcet-Houben M."/>
            <person name="Levin E."/>
            <person name="Sela N."/>
            <person name="Selma-Lazaro C."/>
            <person name="Carmona L."/>
            <person name="Wisniewski M."/>
            <person name="Droby S."/>
            <person name="Gonzalez-Candelas L."/>
            <person name="Gabaldon T."/>
        </authorList>
    </citation>
    <scope>NUCLEOTIDE SEQUENCE [LARGE SCALE GENOMIC DNA]</scope>
    <source>
        <strain evidence="8 9">MD-8</strain>
    </source>
</reference>
<dbReference type="Pfam" id="PF13489">
    <property type="entry name" value="Methyltransf_23"/>
    <property type="match status" value="1"/>
</dbReference>
<feature type="domain" description="Zn(2)-C6 fungal-type" evidence="7">
    <location>
        <begin position="347"/>
        <end position="377"/>
    </location>
</feature>
<keyword evidence="5" id="KW-0539">Nucleus</keyword>
<evidence type="ECO:0000313" key="9">
    <source>
        <dbReference type="Proteomes" id="UP000030143"/>
    </source>
</evidence>
<dbReference type="PROSITE" id="PS50048">
    <property type="entry name" value="ZN2_CY6_FUNGAL_2"/>
    <property type="match status" value="1"/>
</dbReference>
<evidence type="ECO:0000313" key="8">
    <source>
        <dbReference type="EMBL" id="KGO55291.1"/>
    </source>
</evidence>
<dbReference type="Pfam" id="PF00172">
    <property type="entry name" value="Zn_clus"/>
    <property type="match status" value="1"/>
</dbReference>
<dbReference type="Pfam" id="PF11951">
    <property type="entry name" value="Fungal_trans_2"/>
    <property type="match status" value="1"/>
</dbReference>
<dbReference type="RefSeq" id="XP_016597486.1">
    <property type="nucleotide sequence ID" value="XM_016740152.1"/>
</dbReference>
<evidence type="ECO:0000256" key="2">
    <source>
        <dbReference type="ARBA" id="ARBA00023015"/>
    </source>
</evidence>
<gene>
    <name evidence="8" type="ORF">PEX2_028770</name>
</gene>
<evidence type="ECO:0000256" key="5">
    <source>
        <dbReference type="ARBA" id="ARBA00023242"/>
    </source>
</evidence>
<dbReference type="PANTHER" id="PTHR37534">
    <property type="entry name" value="TRANSCRIPTIONAL ACTIVATOR PROTEIN UGA3"/>
    <property type="match status" value="1"/>
</dbReference>
<dbReference type="CDD" id="cd00067">
    <property type="entry name" value="GAL4"/>
    <property type="match status" value="1"/>
</dbReference>
<dbReference type="AlphaFoldDB" id="A0A0A2KYP7"/>
<evidence type="ECO:0000256" key="4">
    <source>
        <dbReference type="ARBA" id="ARBA00023163"/>
    </source>
</evidence>
<dbReference type="SUPFAM" id="SSF53335">
    <property type="entry name" value="S-adenosyl-L-methionine-dependent methyltransferases"/>
    <property type="match status" value="1"/>
</dbReference>
<keyword evidence="9" id="KW-1185">Reference proteome</keyword>
<dbReference type="EMBL" id="JQFZ01000200">
    <property type="protein sequence ID" value="KGO55291.1"/>
    <property type="molecule type" value="Genomic_DNA"/>
</dbReference>
<dbReference type="SMART" id="SM00066">
    <property type="entry name" value="GAL4"/>
    <property type="match status" value="1"/>
</dbReference>
<dbReference type="InterPro" id="IPR036864">
    <property type="entry name" value="Zn2-C6_fun-type_DNA-bd_sf"/>
</dbReference>
<dbReference type="GeneID" id="27675571"/>
<dbReference type="GO" id="GO:0005634">
    <property type="term" value="C:nucleus"/>
    <property type="evidence" value="ECO:0007669"/>
    <property type="project" value="UniProtKB-SubCell"/>
</dbReference>
<dbReference type="HOGENOM" id="CLU_362940_0_0_1"/>
<protein>
    <recommendedName>
        <fullName evidence="7">Zn(2)-C6 fungal-type domain-containing protein</fullName>
    </recommendedName>
</protein>
<dbReference type="InterPro" id="IPR029063">
    <property type="entry name" value="SAM-dependent_MTases_sf"/>
</dbReference>
<feature type="compositionally biased region" description="Polar residues" evidence="6">
    <location>
        <begin position="48"/>
        <end position="60"/>
    </location>
</feature>
<dbReference type="OrthoDB" id="4356994at2759"/>
<dbReference type="PhylomeDB" id="A0A0A2KYP7"/>
<dbReference type="GO" id="GO:0000976">
    <property type="term" value="F:transcription cis-regulatory region binding"/>
    <property type="evidence" value="ECO:0007669"/>
    <property type="project" value="TreeGrafter"/>
</dbReference>
<sequence length="770" mass="87549">MGMEAIAVDPDLYTPQSAYSPDDWQSETTSIGSSIYRGLMDNGRRNNSRPMKQGTYSNPSLEHASDYHGRHLVDLIMDSDRANPLFRSPIGTDQERPLQVLDIGTGKGTWAIDVADMFPNATVRGVDLFPPPVTWMPPNCVIEVDDVLQEWTWREQFDLIHMRNMIGSFNSSEWDLVYRHCFEKMAPGGWIEQIEAGPFITSDDGSLPADSALSSWGPLIQTCGDRAGRSCDIVLTMSESIKNAGFVDVHEKIYKWPIGPWARDQKFKEAGVVNCQHWMSGMEGWCMWLLTKFGDPEPWTKEQVHVYCAKLRSELKNPYYHAYHKARRVWARKPMPGEVPPRSSKSSSGTCRRRKVKCGEEKPVCARCSSLRLNCEWGLPVKRGRSTQIRHLEPAPGTSEQPKAEDIVGFEQNALFTSLSPASWVSDGLLFDTSHPAPILTPIYPSLDVNIACANSLTLTSLDRQYFQYFPSSSLVFYYMKGWKWSSLCHLYEGPAASNRVIMRMILALSACDMHRNGLIARSQDYGRYHYSQAVKEFRQLLETPRQVSLNDVETVFATVFLMIAWEWQFGHSVRHVSMLSCTDLFTRIVNSLTGYQLQLHLQGVRSLLETHPQLFRIKDANDMFFSPGPSALASDTMTMAKVSFIPEQFLLWILYIDASCRPIGLTESLNDYVAQSGNPALQPDHLHRCARLWGRCFWGEQYPDEELLDDIENYRALELLHAGFCLRHRTWKVLVESAARTTDSAEPLFRDILVTRDVSIDTTPGWESY</sequence>
<dbReference type="GO" id="GO:0045944">
    <property type="term" value="P:positive regulation of transcription by RNA polymerase II"/>
    <property type="evidence" value="ECO:0007669"/>
    <property type="project" value="TreeGrafter"/>
</dbReference>
<accession>A0A0A2KYP7</accession>
<dbReference type="CDD" id="cd02440">
    <property type="entry name" value="AdoMet_MTases"/>
    <property type="match status" value="1"/>
</dbReference>
<keyword evidence="4" id="KW-0804">Transcription</keyword>
<evidence type="ECO:0000259" key="7">
    <source>
        <dbReference type="PROSITE" id="PS50048"/>
    </source>
</evidence>
<evidence type="ECO:0000256" key="1">
    <source>
        <dbReference type="ARBA" id="ARBA00004123"/>
    </source>
</evidence>